<dbReference type="SUPFAM" id="SSF52113">
    <property type="entry name" value="BRCT domain"/>
    <property type="match status" value="1"/>
</dbReference>
<sequence>MLRSTQDDSLVFATESHWPDKKWSEPDLANTSDIFGSPKQDFETTQADPSSELHTGFPSGSGDGEQDILFHTFSPGVATSPDASAIGKGASTSGLSPSFSRKIDASDADKNPTNPLHIHFASSPLVTNKFDLRQSTLLTVPHTDQLQENATQIIPNERATQVIHNDGATQVIHDDGATQVIHDDGATQVLPSEQATQLIGTTIPSVHQPNLSTIATQVIGDSQQSENHCAETQVIPCDIDSTSNSLQYPGAETQKIDNDCLSQTQILHLNGRSTTVPSFSVDAKSHPNGETSSSQKGISDDQSMLSDSTHKELTANSADEHPSYSTKTPLPNSSPSQPSRFEHSTSVNHFTSNNHVLLDNTCSGETQIINDVYTDNVNIGRVTQVIDPGVKQLSRKSSSTHTPSQSHYVEAELNPKSNMKSLKERNTELDSAFEFPKDMDKGPLEVSAANNHSEGQNGAATLLAKFPFGSAEKEIFSSPNEAIPSHDNKIEHIQKTRGSINHGPETDDNDYDISINDTTFDCQHQGLAGEATTQVLNTQEEIYDDASLKLVDLGTKPVSSSSQNDLKRELSSLSISDVEEGVHSDFEDSTFVCEDSIFNLKKRKLTSRILRTGITHNSQSDVLEKLSQVDSLDATQTEGRDQCNLLSLVTTGALSTSSLPHRLNDSNWSTSSSDLEDISQDPSETLLLDQPTDSFHLTAEEPSQEIKFAKPRRDNGVPDEQNETQETILRQEKNDSLDVASVCNAQAVWVFSLFRNFPAIVLTVGEESSLVLMHNLKEITIRNSDLNILDLRIGDSVLVSLKFGQYLVTGLTFELGGSRFNCLRGHNTVFLLKKGRHSNVEFKVPLHEVCMEADQLAAHHVKFRLMSDTTNLLQLTYLEANHIIKAKASLNSSQGKLMNQNANSVQLSLLTPQENTGIFSGMFFFVTSIEGERKDQLNKLVTSNGGLFIDDEIDLILEKTHTSLHNCALSLQTLEHFKFGALLSDGFSRSAKYLQALALGWPILADAFVEKALDNPSLLFNWPAFLLPAGVSLYFKGTKSHDVFQFRNKYEAGMDMSLQLNNNSSLMTSRNILILERNQDQKVLSMCGFIFHAFGSRSITSFKDISSIENYIRKNGGDSFTVYDNSDHEFRNKFARKDKRKPSRSNLKVDVVDWEWVVQCVISNLVWEPGTLIFF</sequence>
<name>A0AAX4H4R4_9ASCO</name>
<dbReference type="Proteomes" id="UP001338582">
    <property type="component" value="Chromosome 1"/>
</dbReference>
<feature type="compositionally biased region" description="Polar residues" evidence="4">
    <location>
        <begin position="90"/>
        <end position="99"/>
    </location>
</feature>
<evidence type="ECO:0000259" key="5">
    <source>
        <dbReference type="PROSITE" id="PS50172"/>
    </source>
</evidence>
<evidence type="ECO:0000256" key="3">
    <source>
        <dbReference type="ARBA" id="ARBA00023242"/>
    </source>
</evidence>
<evidence type="ECO:0000313" key="7">
    <source>
        <dbReference type="Proteomes" id="UP001338582"/>
    </source>
</evidence>
<dbReference type="GO" id="GO:0042393">
    <property type="term" value="F:histone binding"/>
    <property type="evidence" value="ECO:0007669"/>
    <property type="project" value="TreeGrafter"/>
</dbReference>
<dbReference type="AlphaFoldDB" id="A0AAX4H4R4"/>
<feature type="compositionally biased region" description="Polar residues" evidence="4">
    <location>
        <begin position="323"/>
        <end position="346"/>
    </location>
</feature>
<protein>
    <recommendedName>
        <fullName evidence="5">BRCT domain-containing protein</fullName>
    </recommendedName>
</protein>
<feature type="region of interest" description="Disordered" evidence="4">
    <location>
        <begin position="700"/>
        <end position="724"/>
    </location>
</feature>
<dbReference type="Gene3D" id="3.40.50.10190">
    <property type="entry name" value="BRCT domain"/>
    <property type="match status" value="1"/>
</dbReference>
<feature type="region of interest" description="Disordered" evidence="4">
    <location>
        <begin position="392"/>
        <end position="419"/>
    </location>
</feature>
<feature type="region of interest" description="Disordered" evidence="4">
    <location>
        <begin position="277"/>
        <end position="346"/>
    </location>
</feature>
<dbReference type="InterPro" id="IPR001357">
    <property type="entry name" value="BRCT_dom"/>
</dbReference>
<dbReference type="RefSeq" id="XP_062875568.1">
    <property type="nucleotide sequence ID" value="XM_063019498.1"/>
</dbReference>
<dbReference type="InterPro" id="IPR047252">
    <property type="entry name" value="TP53BP1-like"/>
</dbReference>
<evidence type="ECO:0000256" key="2">
    <source>
        <dbReference type="ARBA" id="ARBA00022763"/>
    </source>
</evidence>
<dbReference type="Pfam" id="PF08605">
    <property type="entry name" value="Rad9_Rad53_bind"/>
    <property type="match status" value="1"/>
</dbReference>
<comment type="subcellular location">
    <subcellularLocation>
        <location evidence="1">Nucleus</location>
    </subcellularLocation>
</comment>
<dbReference type="KEGG" id="asau:88171478"/>
<proteinExistence type="predicted"/>
<gene>
    <name evidence="6" type="ORF">PUMCH_000409</name>
</gene>
<accession>A0AAX4H4R4</accession>
<keyword evidence="3" id="KW-0539">Nucleus</keyword>
<feature type="compositionally biased region" description="Polar residues" evidence="4">
    <location>
        <begin position="395"/>
        <end position="407"/>
    </location>
</feature>
<feature type="region of interest" description="Disordered" evidence="4">
    <location>
        <begin position="660"/>
        <end position="679"/>
    </location>
</feature>
<feature type="compositionally biased region" description="Basic and acidic residues" evidence="4">
    <location>
        <begin position="308"/>
        <end position="322"/>
    </location>
</feature>
<feature type="compositionally biased region" description="Polar residues" evidence="4">
    <location>
        <begin position="288"/>
        <end position="307"/>
    </location>
</feature>
<dbReference type="PANTHER" id="PTHR15321:SF3">
    <property type="entry name" value="TP53-BINDING PROTEIN 1"/>
    <property type="match status" value="1"/>
</dbReference>
<feature type="compositionally biased region" description="Polar residues" evidence="4">
    <location>
        <begin position="43"/>
        <end position="53"/>
    </location>
</feature>
<feature type="compositionally biased region" description="Basic and acidic residues" evidence="4">
    <location>
        <begin position="707"/>
        <end position="716"/>
    </location>
</feature>
<dbReference type="InterPro" id="IPR013914">
    <property type="entry name" value="Rad9_Rad53-bd_dom_fun"/>
</dbReference>
<evidence type="ECO:0000256" key="1">
    <source>
        <dbReference type="ARBA" id="ARBA00004123"/>
    </source>
</evidence>
<dbReference type="EMBL" id="CP138894">
    <property type="protein sequence ID" value="WPK23181.1"/>
    <property type="molecule type" value="Genomic_DNA"/>
</dbReference>
<dbReference type="CDD" id="cd17745">
    <property type="entry name" value="BRCT_p53bp1_rpt1"/>
    <property type="match status" value="1"/>
</dbReference>
<feature type="compositionally biased region" description="Polar residues" evidence="4">
    <location>
        <begin position="660"/>
        <end position="673"/>
    </location>
</feature>
<dbReference type="InterPro" id="IPR047249">
    <property type="entry name" value="BRCT_p53bp1-like_rpt1"/>
</dbReference>
<dbReference type="GO" id="GO:0005634">
    <property type="term" value="C:nucleus"/>
    <property type="evidence" value="ECO:0007669"/>
    <property type="project" value="UniProtKB-SubCell"/>
</dbReference>
<dbReference type="PROSITE" id="PS50172">
    <property type="entry name" value="BRCT"/>
    <property type="match status" value="1"/>
</dbReference>
<keyword evidence="7" id="KW-1185">Reference proteome</keyword>
<evidence type="ECO:0000256" key="4">
    <source>
        <dbReference type="SAM" id="MobiDB-lite"/>
    </source>
</evidence>
<feature type="region of interest" description="Disordered" evidence="4">
    <location>
        <begin position="1"/>
        <end position="69"/>
    </location>
</feature>
<dbReference type="GO" id="GO:0000077">
    <property type="term" value="P:DNA damage checkpoint signaling"/>
    <property type="evidence" value="ECO:0007669"/>
    <property type="project" value="TreeGrafter"/>
</dbReference>
<evidence type="ECO:0000313" key="6">
    <source>
        <dbReference type="EMBL" id="WPK23181.1"/>
    </source>
</evidence>
<keyword evidence="2" id="KW-0227">DNA damage</keyword>
<dbReference type="GO" id="GO:0045944">
    <property type="term" value="P:positive regulation of transcription by RNA polymerase II"/>
    <property type="evidence" value="ECO:0007669"/>
    <property type="project" value="TreeGrafter"/>
</dbReference>
<feature type="domain" description="BRCT" evidence="5">
    <location>
        <begin position="914"/>
        <end position="1019"/>
    </location>
</feature>
<dbReference type="PANTHER" id="PTHR15321">
    <property type="entry name" value="TUMOR SUPPRESSOR P53-BINDING PROTEIN 1"/>
    <property type="match status" value="1"/>
</dbReference>
<feature type="region of interest" description="Disordered" evidence="4">
    <location>
        <begin position="81"/>
        <end position="107"/>
    </location>
</feature>
<dbReference type="InterPro" id="IPR036420">
    <property type="entry name" value="BRCT_dom_sf"/>
</dbReference>
<reference evidence="6 7" key="1">
    <citation type="submission" date="2023-10" db="EMBL/GenBank/DDBJ databases">
        <title>Draft Genome Sequence of Candida saopaulonensis from a very Premature Infant with Sepsis.</title>
        <authorList>
            <person name="Ning Y."/>
            <person name="Dai R."/>
            <person name="Xiao M."/>
            <person name="Xu Y."/>
            <person name="Yan Q."/>
            <person name="Zhang L."/>
        </authorList>
    </citation>
    <scope>NUCLEOTIDE SEQUENCE [LARGE SCALE GENOMIC DNA]</scope>
    <source>
        <strain evidence="6 7">19XY460</strain>
    </source>
</reference>
<dbReference type="GeneID" id="88171478"/>
<organism evidence="6 7">
    <name type="scientific">Australozyma saopauloensis</name>
    <dbReference type="NCBI Taxonomy" id="291208"/>
    <lineage>
        <taxon>Eukaryota</taxon>
        <taxon>Fungi</taxon>
        <taxon>Dikarya</taxon>
        <taxon>Ascomycota</taxon>
        <taxon>Saccharomycotina</taxon>
        <taxon>Pichiomycetes</taxon>
        <taxon>Metschnikowiaceae</taxon>
        <taxon>Australozyma</taxon>
    </lineage>
</organism>